<dbReference type="OrthoDB" id="27031at2759"/>
<sequence length="1451" mass="164332">MVETVFLQALRDSGCVLAVDDNDAPAVFACEPVLFRRDLSIKIRSDSQYPNNLTSFFESMNDTLLELDMFRRFLLPATLSEEARRSTRSSSFDSVAKTLLQVDILQKDLIDYLLERLPEFYDELENDQSSTCTARLILHQLRWSEYIVDPQALSGKLIEIIHITPPVIQHEIITSLPDIINDTEHKAMVVYLKELMNENSELTVPILDALSNLTSHSESLEDVRDTVLDRLEQAEQDDLAVILKFLLQTVSPNTIDLVIYGIREKLDFRSLKRPQNARQRTGNAAQGLILESIKHGLQFHKYVCDSWFKSIAALETKDAHKPIDVLVLVILYSMTSTKKKAEVLFRKKITGGLITARLLQDVILHHADGLTGYWSAILSLAESLLRSAQQTNAIAPCSNALYINAFKSSDAYHRQEIVGSLVTHIGSGSAAEMDAALDVLLHLAETDVNNMAVYDVFIKGILDYLDNLSLSQIRTLFNIFSLLALTSSDKDNDGSHSSLWSEIQIVIRKQLSNPREKYKKIGVVGCLAVIKVLGSDALCNASSAAESSTQSRLSIEQPSRHPLLRQSIEMLQMIMRNCAEYPVCLALMYDELAYMVEYDDLDKRLQLWIKENFTNCFTEDYVVDTDSGEQVIKDKNRQSDLCLKPQNQICLDDVDEEGSIIIGLYPIVCSSDERQKRRLMLTLCPIFNLIQTYERVNNNNDLSEIDALLGCGIILFKLDEDEVQELIQDLPPDEMQNACDMLFYTINWLRELLNAFCRSEDGDDHSKLVQRIKNVLSFEALLEEFIKAMGTYTPLEFHTISNMEGKDSIRSLHSISSSSTPRSPVPDASDVDSKPALKKTSTHTPSFDSVNSLRPFMRALNVDVIAILGQNDNDQENLEYDEVNYILNDLYNKLEKKVVPAPTNPFGRKKAADDKQRYQNQASYLLRLNPHDLVKQVVVHLPTILHRLENLYEDIQLQDTQSGRFNSGSEPIVQCAANIFNIIYKLFSWPDIGNPENQNILEAVFGALADRLAVENTQSQSFTTKAQEAFKYLARFSDNMPEATTAVTLFKTLMRIKELSGAGDSLRSNAHSVVTGILKEDWFDWRNIKKEIPYLLEQAIELDQDPLSTLHDYVNNVLESFEENGSLEEHPLLRTDTVLSYYQAMINQTVKALHLLQETDQDASVILVQNSQIVKIFGHITSYTKTKDQRALFGMILKTGRSFVDQFAKHSIPFFTNVFRSHKNEIVDILRDFQRSTRALQIICSHVKVIKDVQLSTYVPPLKRSLEIVIFQVKMLLTENNAPSDAFFMGALKHRDIRGEEVQSQLPREESDDEGDELNSDRMNSDDMDTDNEDEGNEEGHSVSSHRPSQAQKEIPPPTNNESNNNEVTMEIDFDSETDDEQSNIEPMPPVIAIRDDDDDNDDDDDVKVVEQDEGSKEESAEGNPPRKKQRLGLGRPAFPQGKVFSLTRDE</sequence>
<evidence type="ECO:0000313" key="7">
    <source>
        <dbReference type="EMBL" id="CDH59448.1"/>
    </source>
</evidence>
<dbReference type="GO" id="GO:0070182">
    <property type="term" value="F:DNA polymerase binding"/>
    <property type="evidence" value="ECO:0007669"/>
    <property type="project" value="TreeGrafter"/>
</dbReference>
<evidence type="ECO:0000256" key="6">
    <source>
        <dbReference type="SAM" id="MobiDB-lite"/>
    </source>
</evidence>
<dbReference type="GO" id="GO:0007129">
    <property type="term" value="P:homologous chromosome pairing at meiosis"/>
    <property type="evidence" value="ECO:0007669"/>
    <property type="project" value="TreeGrafter"/>
</dbReference>
<dbReference type="GO" id="GO:0031573">
    <property type="term" value="P:mitotic intra-S DNA damage checkpoint signaling"/>
    <property type="evidence" value="ECO:0007669"/>
    <property type="project" value="TreeGrafter"/>
</dbReference>
<comment type="subcellular location">
    <subcellularLocation>
        <location evidence="1">Nucleus</location>
    </subcellularLocation>
</comment>
<dbReference type="InterPro" id="IPR029448">
    <property type="entry name" value="FANCD2"/>
</dbReference>
<dbReference type="PANTHER" id="PTHR32086">
    <property type="entry name" value="FANCONI ANEMIA GROUP D2 PROTEIN"/>
    <property type="match status" value="1"/>
</dbReference>
<reference evidence="7" key="1">
    <citation type="submission" date="2013-08" db="EMBL/GenBank/DDBJ databases">
        <title>Gene expansion shapes genome architecture in the human pathogen Lichtheimia corymbifera: an evolutionary genomics analysis in the ancient terrestrial Mucorales (Mucoromycotina).</title>
        <authorList>
            <person name="Schwartze V.U."/>
            <person name="Winter S."/>
            <person name="Shelest E."/>
            <person name="Marcet-Houben M."/>
            <person name="Horn F."/>
            <person name="Wehner S."/>
            <person name="Hoffmann K."/>
            <person name="Riege K."/>
            <person name="Sammeth M."/>
            <person name="Nowrousian M."/>
            <person name="Valiante V."/>
            <person name="Linde J."/>
            <person name="Jacobsen I.D."/>
            <person name="Marz M."/>
            <person name="Brakhage A.A."/>
            <person name="Gabaldon T."/>
            <person name="Bocker S."/>
            <person name="Voigt K."/>
        </authorList>
    </citation>
    <scope>NUCLEOTIDE SEQUENCE [LARGE SCALE GENOMIC DNA]</scope>
    <source>
        <strain evidence="7">FSU 9682</strain>
    </source>
</reference>
<dbReference type="STRING" id="1263082.A0A068SAR3"/>
<dbReference type="GO" id="GO:0000793">
    <property type="term" value="C:condensed chromosome"/>
    <property type="evidence" value="ECO:0007669"/>
    <property type="project" value="TreeGrafter"/>
</dbReference>
<feature type="compositionally biased region" description="Basic and acidic residues" evidence="6">
    <location>
        <begin position="1407"/>
        <end position="1420"/>
    </location>
</feature>
<evidence type="ECO:0000256" key="2">
    <source>
        <dbReference type="ARBA" id="ARBA00022499"/>
    </source>
</evidence>
<feature type="compositionally biased region" description="Polar residues" evidence="6">
    <location>
        <begin position="1342"/>
        <end position="1352"/>
    </location>
</feature>
<comment type="similarity">
    <text evidence="5">Belongs to the Fanconi anemia protein FANCD2 family.</text>
</comment>
<keyword evidence="2" id="KW-1017">Isopeptide bond</keyword>
<accession>A0A068SAR3</accession>
<dbReference type="VEuPathDB" id="FungiDB:LCOR_10260.1"/>
<evidence type="ECO:0000256" key="3">
    <source>
        <dbReference type="ARBA" id="ARBA00022843"/>
    </source>
</evidence>
<evidence type="ECO:0000256" key="4">
    <source>
        <dbReference type="ARBA" id="ARBA00023242"/>
    </source>
</evidence>
<dbReference type="GO" id="GO:0036297">
    <property type="term" value="P:interstrand cross-link repair"/>
    <property type="evidence" value="ECO:0007669"/>
    <property type="project" value="TreeGrafter"/>
</dbReference>
<dbReference type="GO" id="GO:0005634">
    <property type="term" value="C:nucleus"/>
    <property type="evidence" value="ECO:0007669"/>
    <property type="project" value="UniProtKB-SubCell"/>
</dbReference>
<comment type="caution">
    <text evidence="7">The sequence shown here is derived from an EMBL/GenBank/DDBJ whole genome shotgun (WGS) entry which is preliminary data.</text>
</comment>
<dbReference type="Pfam" id="PF14631">
    <property type="entry name" value="FancD2"/>
    <property type="match status" value="1"/>
</dbReference>
<gene>
    <name evidence="7" type="ORF">LCOR_10260.1</name>
</gene>
<evidence type="ECO:0000313" key="8">
    <source>
        <dbReference type="Proteomes" id="UP000027586"/>
    </source>
</evidence>
<evidence type="ECO:0000256" key="5">
    <source>
        <dbReference type="ARBA" id="ARBA00093456"/>
    </source>
</evidence>
<dbReference type="EMBL" id="CBTN010000070">
    <property type="protein sequence ID" value="CDH59448.1"/>
    <property type="molecule type" value="Genomic_DNA"/>
</dbReference>
<keyword evidence="4" id="KW-0539">Nucleus</keyword>
<keyword evidence="3" id="KW-0832">Ubl conjugation</keyword>
<name>A0A068SAR3_9FUNG</name>
<feature type="region of interest" description="Disordered" evidence="6">
    <location>
        <begin position="812"/>
        <end position="847"/>
    </location>
</feature>
<evidence type="ECO:0000256" key="1">
    <source>
        <dbReference type="ARBA" id="ARBA00004123"/>
    </source>
</evidence>
<feature type="region of interest" description="Disordered" evidence="6">
    <location>
        <begin position="1300"/>
        <end position="1451"/>
    </location>
</feature>
<protein>
    <submittedName>
        <fullName evidence="7">Fanconi anemia group d2</fullName>
    </submittedName>
</protein>
<dbReference type="GO" id="GO:1990918">
    <property type="term" value="P:double-strand break repair involved in meiotic recombination"/>
    <property type="evidence" value="ECO:0007669"/>
    <property type="project" value="TreeGrafter"/>
</dbReference>
<dbReference type="PANTHER" id="PTHR32086:SF0">
    <property type="entry name" value="FANCONI ANEMIA GROUP D2 PROTEIN"/>
    <property type="match status" value="1"/>
</dbReference>
<keyword evidence="8" id="KW-1185">Reference proteome</keyword>
<dbReference type="Proteomes" id="UP000027586">
    <property type="component" value="Unassembled WGS sequence"/>
</dbReference>
<organism evidence="7 8">
    <name type="scientific">Lichtheimia corymbifera JMRC:FSU:9682</name>
    <dbReference type="NCBI Taxonomy" id="1263082"/>
    <lineage>
        <taxon>Eukaryota</taxon>
        <taxon>Fungi</taxon>
        <taxon>Fungi incertae sedis</taxon>
        <taxon>Mucoromycota</taxon>
        <taxon>Mucoromycotina</taxon>
        <taxon>Mucoromycetes</taxon>
        <taxon>Mucorales</taxon>
        <taxon>Lichtheimiaceae</taxon>
        <taxon>Lichtheimia</taxon>
    </lineage>
</organism>
<feature type="compositionally biased region" description="Low complexity" evidence="6">
    <location>
        <begin position="812"/>
        <end position="822"/>
    </location>
</feature>
<proteinExistence type="inferred from homology"/>
<feature type="compositionally biased region" description="Acidic residues" evidence="6">
    <location>
        <begin position="1326"/>
        <end position="1337"/>
    </location>
</feature>
<feature type="compositionally biased region" description="Acidic residues" evidence="6">
    <location>
        <begin position="1396"/>
        <end position="1406"/>
    </location>
</feature>
<feature type="compositionally biased region" description="Acidic residues" evidence="6">
    <location>
        <begin position="1370"/>
        <end position="1383"/>
    </location>
</feature>